<sequence>MKKQTFGAALAALRKERGMTQLELAEKMGVTDKAVSKWERDLSLPDVNTIPKLAELFGLTVDELMQGEGKPRSSGGRGRKASQIACLACKGIAAAAGIEVVVLSLLGLLDTVSAIRMLGIGLACLAISQLPTEGP</sequence>
<evidence type="ECO:0000313" key="4">
    <source>
        <dbReference type="EMBL" id="HIY20476.1"/>
    </source>
</evidence>
<proteinExistence type="predicted"/>
<dbReference type="Proteomes" id="UP000823868">
    <property type="component" value="Unassembled WGS sequence"/>
</dbReference>
<evidence type="ECO:0000256" key="1">
    <source>
        <dbReference type="ARBA" id="ARBA00023125"/>
    </source>
</evidence>
<dbReference type="InterPro" id="IPR010982">
    <property type="entry name" value="Lambda_DNA-bd_dom_sf"/>
</dbReference>
<evidence type="ECO:0000256" key="2">
    <source>
        <dbReference type="SAM" id="Phobius"/>
    </source>
</evidence>
<evidence type="ECO:0000313" key="5">
    <source>
        <dbReference type="Proteomes" id="UP000823868"/>
    </source>
</evidence>
<dbReference type="Pfam" id="PF01381">
    <property type="entry name" value="HTH_3"/>
    <property type="match status" value="1"/>
</dbReference>
<protein>
    <submittedName>
        <fullName evidence="4">Helix-turn-helix domain-containing protein</fullName>
    </submittedName>
</protein>
<reference evidence="4" key="2">
    <citation type="submission" date="2021-04" db="EMBL/GenBank/DDBJ databases">
        <authorList>
            <person name="Gilroy R."/>
        </authorList>
    </citation>
    <scope>NUCLEOTIDE SEQUENCE</scope>
    <source>
        <strain evidence="4">ChiBcec16_6824</strain>
    </source>
</reference>
<organism evidence="4 5">
    <name type="scientific">Candidatus Flavonifractor merdigallinarum</name>
    <dbReference type="NCBI Taxonomy" id="2838589"/>
    <lineage>
        <taxon>Bacteria</taxon>
        <taxon>Bacillati</taxon>
        <taxon>Bacillota</taxon>
        <taxon>Clostridia</taxon>
        <taxon>Eubacteriales</taxon>
        <taxon>Oscillospiraceae</taxon>
        <taxon>Flavonifractor</taxon>
    </lineage>
</organism>
<dbReference type="GO" id="GO:0003677">
    <property type="term" value="F:DNA binding"/>
    <property type="evidence" value="ECO:0007669"/>
    <property type="project" value="UniProtKB-KW"/>
</dbReference>
<name>A0A9D2BWV9_9FIRM</name>
<dbReference type="EMBL" id="DXDX01000024">
    <property type="protein sequence ID" value="HIY20476.1"/>
    <property type="molecule type" value="Genomic_DNA"/>
</dbReference>
<keyword evidence="2" id="KW-0812">Transmembrane</keyword>
<gene>
    <name evidence="4" type="ORF">H9841_01070</name>
</gene>
<dbReference type="SUPFAM" id="SSF47413">
    <property type="entry name" value="lambda repressor-like DNA-binding domains"/>
    <property type="match status" value="1"/>
</dbReference>
<dbReference type="Gene3D" id="1.10.260.40">
    <property type="entry name" value="lambda repressor-like DNA-binding domains"/>
    <property type="match status" value="1"/>
</dbReference>
<keyword evidence="2" id="KW-0472">Membrane</keyword>
<feature type="transmembrane region" description="Helical" evidence="2">
    <location>
        <begin position="87"/>
        <end position="108"/>
    </location>
</feature>
<dbReference type="CDD" id="cd00093">
    <property type="entry name" value="HTH_XRE"/>
    <property type="match status" value="1"/>
</dbReference>
<evidence type="ECO:0000259" key="3">
    <source>
        <dbReference type="PROSITE" id="PS50943"/>
    </source>
</evidence>
<feature type="domain" description="HTH cro/C1-type" evidence="3">
    <location>
        <begin position="10"/>
        <end position="64"/>
    </location>
</feature>
<comment type="caution">
    <text evidence="4">The sequence shown here is derived from an EMBL/GenBank/DDBJ whole genome shotgun (WGS) entry which is preliminary data.</text>
</comment>
<keyword evidence="2" id="KW-1133">Transmembrane helix</keyword>
<accession>A0A9D2BWV9</accession>
<dbReference type="AlphaFoldDB" id="A0A9D2BWV9"/>
<dbReference type="PANTHER" id="PTHR46558:SF4">
    <property type="entry name" value="DNA-BIDING PHAGE PROTEIN"/>
    <property type="match status" value="1"/>
</dbReference>
<reference evidence="4" key="1">
    <citation type="journal article" date="2021" name="PeerJ">
        <title>Extensive microbial diversity within the chicken gut microbiome revealed by metagenomics and culture.</title>
        <authorList>
            <person name="Gilroy R."/>
            <person name="Ravi A."/>
            <person name="Getino M."/>
            <person name="Pursley I."/>
            <person name="Horton D.L."/>
            <person name="Alikhan N.F."/>
            <person name="Baker D."/>
            <person name="Gharbi K."/>
            <person name="Hall N."/>
            <person name="Watson M."/>
            <person name="Adriaenssens E.M."/>
            <person name="Foster-Nyarko E."/>
            <person name="Jarju S."/>
            <person name="Secka A."/>
            <person name="Antonio M."/>
            <person name="Oren A."/>
            <person name="Chaudhuri R.R."/>
            <person name="La Ragione R."/>
            <person name="Hildebrand F."/>
            <person name="Pallen M.J."/>
        </authorList>
    </citation>
    <scope>NUCLEOTIDE SEQUENCE</scope>
    <source>
        <strain evidence="4">ChiBcec16_6824</strain>
    </source>
</reference>
<dbReference type="InterPro" id="IPR001387">
    <property type="entry name" value="Cro/C1-type_HTH"/>
</dbReference>
<dbReference type="PROSITE" id="PS50943">
    <property type="entry name" value="HTH_CROC1"/>
    <property type="match status" value="1"/>
</dbReference>
<keyword evidence="1" id="KW-0238">DNA-binding</keyword>
<dbReference type="SMART" id="SM00530">
    <property type="entry name" value="HTH_XRE"/>
    <property type="match status" value="1"/>
</dbReference>
<dbReference type="PANTHER" id="PTHR46558">
    <property type="entry name" value="TRACRIPTIONAL REGULATORY PROTEIN-RELATED-RELATED"/>
    <property type="match status" value="1"/>
</dbReference>